<sequence>MCAPLVAHDAPGLLAEAAAVAALGPDLLEWRVDFFEGIARTGEVVELASAIKRAAGGLPLLFTRRSAREGGQPIALDEAAVAALCRAVCAGGGVDLVDYEMDHDPAHVAAVREAARTHGVGLVLSFHDFQGTPPVEALLGRLRQAAALGADVAKLAVMPRDMGDVLNLLSATWQASQSLPIPLISMAMGPLGAVTRLAGGAFGSALSFGAGQAASAPGQMPIAELRQGLTLLQRAMERRA</sequence>
<comment type="pathway">
    <text evidence="4">Metabolic intermediate biosynthesis; chorismate biosynthesis; chorismate from D-erythrose 4-phosphate and phosphoenolpyruvate: step 3/7.</text>
</comment>
<dbReference type="GO" id="GO:0008652">
    <property type="term" value="P:amino acid biosynthetic process"/>
    <property type="evidence" value="ECO:0007669"/>
    <property type="project" value="UniProtKB-KW"/>
</dbReference>
<dbReference type="Proteomes" id="UP000008385">
    <property type="component" value="Chromosome"/>
</dbReference>
<dbReference type="PANTHER" id="PTHR43699:SF1">
    <property type="entry name" value="3-DEHYDROQUINATE DEHYDRATASE"/>
    <property type="match status" value="1"/>
</dbReference>
<comment type="catalytic activity">
    <reaction evidence="1 4">
        <text>3-dehydroquinate = 3-dehydroshikimate + H2O</text>
        <dbReference type="Rhea" id="RHEA:21096"/>
        <dbReference type="ChEBI" id="CHEBI:15377"/>
        <dbReference type="ChEBI" id="CHEBI:16630"/>
        <dbReference type="ChEBI" id="CHEBI:32364"/>
        <dbReference type="EC" id="4.2.1.10"/>
    </reaction>
</comment>
<keyword evidence="6" id="KW-1185">Reference proteome</keyword>
<dbReference type="Pfam" id="PF01487">
    <property type="entry name" value="DHquinase_I"/>
    <property type="match status" value="1"/>
</dbReference>
<dbReference type="PATRIC" id="fig|365046.3.peg.949"/>
<keyword evidence="3 4" id="KW-0704">Schiff base</keyword>
<dbReference type="HOGENOM" id="CLU_064444_0_0_4"/>
<feature type="binding site" evidence="4">
    <location>
        <position position="65"/>
    </location>
    <ligand>
        <name>3-dehydroquinate</name>
        <dbReference type="ChEBI" id="CHEBI:32364"/>
    </ligand>
</feature>
<comment type="function">
    <text evidence="4">Involved in the third step of the chorismate pathway, which leads to the biosynthesis of aromatic amino acids. Catalyzes the cis-dehydration of 3-dehydroquinate (DHQ) and introduces the first double bond of the aromatic ring to yield 3-dehydroshikimate.</text>
</comment>
<comment type="caution">
    <text evidence="4">Lacks conserved residue(s) required for the propagation of feature annotation.</text>
</comment>
<dbReference type="FunFam" id="3.20.20.70:FF:000047">
    <property type="entry name" value="3-dehydroquinate dehydratase"/>
    <property type="match status" value="1"/>
</dbReference>
<dbReference type="PANTHER" id="PTHR43699">
    <property type="entry name" value="3-DEHYDROQUINATE DEHYDRATASE"/>
    <property type="match status" value="1"/>
</dbReference>
<name>F5XZ25_RAMTT</name>
<dbReference type="InterPro" id="IPR013785">
    <property type="entry name" value="Aldolase_TIM"/>
</dbReference>
<comment type="similarity">
    <text evidence="4">Belongs to the type-I 3-dehydroquinase family.</text>
</comment>
<reference evidence="6" key="1">
    <citation type="submission" date="2006-01" db="EMBL/GenBank/DDBJ databases">
        <title>Genome of the cyst-dividing bacterium Ramlibacter tataouinensis.</title>
        <authorList>
            <person name="Barakat M."/>
            <person name="Ortet P."/>
            <person name="De Luca G."/>
            <person name="Jourlin-Castelli C."/>
            <person name="Ansaldi M."/>
            <person name="Py B."/>
            <person name="Fichant G."/>
            <person name="Coutinho P."/>
            <person name="Voulhoux R."/>
            <person name="Bastien O."/>
            <person name="Roy S."/>
            <person name="Marechal E."/>
            <person name="Henrissat B."/>
            <person name="Quentin Y."/>
            <person name="Noirot P."/>
            <person name="Filloux A."/>
            <person name="Mejean V."/>
            <person name="DuBow M."/>
            <person name="Barras F."/>
            <person name="Heulin T."/>
        </authorList>
    </citation>
    <scope>NUCLEOTIDE SEQUENCE [LARGE SCALE GENOMIC DNA]</scope>
    <source>
        <strain evidence="6">ATCC BAA-407 / DSM 14655 / LMG 21543 / TTB310</strain>
    </source>
</reference>
<feature type="active site" description="Proton donor/acceptor" evidence="4">
    <location>
        <position position="127"/>
    </location>
</feature>
<dbReference type="GO" id="GO:0003855">
    <property type="term" value="F:3-dehydroquinate dehydratase activity"/>
    <property type="evidence" value="ECO:0007669"/>
    <property type="project" value="UniProtKB-UniRule"/>
</dbReference>
<feature type="active site" description="Schiff-base intermediate with substrate" evidence="4">
    <location>
        <position position="154"/>
    </location>
</feature>
<dbReference type="NCBIfam" id="TIGR01093">
    <property type="entry name" value="aroD"/>
    <property type="match status" value="1"/>
</dbReference>
<dbReference type="GO" id="GO:0009073">
    <property type="term" value="P:aromatic amino acid family biosynthetic process"/>
    <property type="evidence" value="ECO:0007669"/>
    <property type="project" value="UniProtKB-KW"/>
</dbReference>
<evidence type="ECO:0000313" key="5">
    <source>
        <dbReference type="EMBL" id="AEG92013.1"/>
    </source>
</evidence>
<gene>
    <name evidence="4 5" type="primary">aroD</name>
    <name evidence="5" type="ordered locus">Rta_09280</name>
</gene>
<dbReference type="EC" id="4.2.1.10" evidence="4"/>
<dbReference type="UniPathway" id="UPA00053">
    <property type="reaction ID" value="UER00086"/>
</dbReference>
<evidence type="ECO:0000256" key="2">
    <source>
        <dbReference type="ARBA" id="ARBA00023239"/>
    </source>
</evidence>
<accession>F5XZ25</accession>
<dbReference type="InterPro" id="IPR050146">
    <property type="entry name" value="Type-I_3-dehydroquinase"/>
</dbReference>
<protein>
    <recommendedName>
        <fullName evidence="4">3-dehydroquinate dehydratase</fullName>
        <shortName evidence="4">3-dehydroquinase</shortName>
        <ecNumber evidence="4">4.2.1.10</ecNumber>
    </recommendedName>
    <alternativeName>
        <fullName evidence="4">Type I DHQase</fullName>
    </alternativeName>
    <alternativeName>
        <fullName evidence="4">Type I dehydroquinase</fullName>
        <shortName evidence="4">DHQ1</shortName>
    </alternativeName>
</protein>
<dbReference type="GO" id="GO:0009423">
    <property type="term" value="P:chorismate biosynthetic process"/>
    <property type="evidence" value="ECO:0007669"/>
    <property type="project" value="UniProtKB-UniRule"/>
</dbReference>
<evidence type="ECO:0000256" key="1">
    <source>
        <dbReference type="ARBA" id="ARBA00001864"/>
    </source>
</evidence>
<organism evidence="5 6">
    <name type="scientific">Ramlibacter tataouinensis (strain ATCC BAA-407 / DSM 14655 / LMG 21543 / TTB310)</name>
    <dbReference type="NCBI Taxonomy" id="365046"/>
    <lineage>
        <taxon>Bacteria</taxon>
        <taxon>Pseudomonadati</taxon>
        <taxon>Pseudomonadota</taxon>
        <taxon>Betaproteobacteria</taxon>
        <taxon>Burkholderiales</taxon>
        <taxon>Comamonadaceae</taxon>
        <taxon>Ramlibacter</taxon>
    </lineage>
</organism>
<dbReference type="Gene3D" id="3.20.20.70">
    <property type="entry name" value="Aldolase class I"/>
    <property type="match status" value="1"/>
</dbReference>
<dbReference type="KEGG" id="rta:Rta_09280"/>
<dbReference type="EMBL" id="CP000245">
    <property type="protein sequence ID" value="AEG92013.1"/>
    <property type="molecule type" value="Genomic_DNA"/>
</dbReference>
<feature type="binding site" evidence="4">
    <location>
        <begin position="29"/>
        <end position="31"/>
    </location>
    <ligand>
        <name>3-dehydroquinate</name>
        <dbReference type="ChEBI" id="CHEBI:32364"/>
    </ligand>
</feature>
<dbReference type="eggNOG" id="COG0710">
    <property type="taxonomic scope" value="Bacteria"/>
</dbReference>
<keyword evidence="4" id="KW-0057">Aromatic amino acid biosynthesis</keyword>
<feature type="binding site" evidence="4">
    <location>
        <position position="196"/>
    </location>
    <ligand>
        <name>3-dehydroquinate</name>
        <dbReference type="ChEBI" id="CHEBI:32364"/>
    </ligand>
</feature>
<dbReference type="GO" id="GO:0046279">
    <property type="term" value="P:3,4-dihydroxybenzoate biosynthetic process"/>
    <property type="evidence" value="ECO:0007669"/>
    <property type="project" value="UniProtKB-ARBA"/>
</dbReference>
<dbReference type="STRING" id="365046.Rta_09280"/>
<feature type="binding site" evidence="4">
    <location>
        <position position="215"/>
    </location>
    <ligand>
        <name>3-dehydroquinate</name>
        <dbReference type="ChEBI" id="CHEBI:32364"/>
    </ligand>
</feature>
<keyword evidence="4" id="KW-0028">Amino-acid biosynthesis</keyword>
<comment type="subunit">
    <text evidence="4">Homodimer.</text>
</comment>
<evidence type="ECO:0000256" key="4">
    <source>
        <dbReference type="HAMAP-Rule" id="MF_00214"/>
    </source>
</evidence>
<dbReference type="HAMAP" id="MF_00214">
    <property type="entry name" value="AroD"/>
    <property type="match status" value="1"/>
</dbReference>
<dbReference type="InterPro" id="IPR001381">
    <property type="entry name" value="DHquinase_I"/>
</dbReference>
<dbReference type="SUPFAM" id="SSF51569">
    <property type="entry name" value="Aldolase"/>
    <property type="match status" value="1"/>
</dbReference>
<feature type="binding site" evidence="4">
    <location>
        <position position="219"/>
    </location>
    <ligand>
        <name>3-dehydroquinate</name>
        <dbReference type="ChEBI" id="CHEBI:32364"/>
    </ligand>
</feature>
<evidence type="ECO:0000313" key="6">
    <source>
        <dbReference type="Proteomes" id="UP000008385"/>
    </source>
</evidence>
<dbReference type="AlphaFoldDB" id="F5XZ25"/>
<evidence type="ECO:0000256" key="3">
    <source>
        <dbReference type="ARBA" id="ARBA00023270"/>
    </source>
</evidence>
<proteinExistence type="inferred from homology"/>
<dbReference type="CDD" id="cd00502">
    <property type="entry name" value="DHQase_I"/>
    <property type="match status" value="1"/>
</dbReference>
<reference evidence="5 6" key="2">
    <citation type="journal article" date="2011" name="PLoS ONE">
        <title>The Cyst-Dividing Bacterium Ramlibacter tataouinensis TTB310 Genome Reveals a Well-Stocked Toolbox for Adaptation to a Desert Environment.</title>
        <authorList>
            <person name="De Luca G."/>
            <person name="Barakat M."/>
            <person name="Ortet P."/>
            <person name="Fochesato S."/>
            <person name="Jourlin-Castelli C."/>
            <person name="Ansaldi M."/>
            <person name="Py B."/>
            <person name="Fichant G."/>
            <person name="Coutinho P.M."/>
            <person name="Voulhoux R."/>
            <person name="Bastien O."/>
            <person name="Marechal E."/>
            <person name="Henrissat B."/>
            <person name="Quentin Y."/>
            <person name="Noirot P."/>
            <person name="Filloux A."/>
            <person name="Mejean V."/>
            <person name="Dubow M.S."/>
            <person name="Barras F."/>
            <person name="Barbe V."/>
            <person name="Weissenbach J."/>
            <person name="Mihalcescu I."/>
            <person name="Vermeglio A."/>
            <person name="Achouak W."/>
            <person name="Heulin T."/>
        </authorList>
    </citation>
    <scope>NUCLEOTIDE SEQUENCE [LARGE SCALE GENOMIC DNA]</scope>
    <source>
        <strain evidence="6">ATCC BAA-407 / DSM 14655 / LMG 21543 / TTB310</strain>
    </source>
</reference>
<keyword evidence="2 4" id="KW-0456">Lyase</keyword>